<protein>
    <submittedName>
        <fullName evidence="1">Uncharacterized protein</fullName>
    </submittedName>
</protein>
<evidence type="ECO:0000313" key="1">
    <source>
        <dbReference type="EMBL" id="PCS22570.1"/>
    </source>
</evidence>
<organism evidence="1 2">
    <name type="scientific">Candidatus Enterovibrio escicola</name>
    <dbReference type="NCBI Taxonomy" id="1927127"/>
    <lineage>
        <taxon>Bacteria</taxon>
        <taxon>Pseudomonadati</taxon>
        <taxon>Pseudomonadota</taxon>
        <taxon>Gammaproteobacteria</taxon>
        <taxon>Vibrionales</taxon>
        <taxon>Vibrionaceae</taxon>
        <taxon>Enterovibrio</taxon>
    </lineage>
</organism>
<evidence type="ECO:0000313" key="2">
    <source>
        <dbReference type="Proteomes" id="UP000219020"/>
    </source>
</evidence>
<dbReference type="Proteomes" id="UP000219020">
    <property type="component" value="Unassembled WGS sequence"/>
</dbReference>
<sequence>MRHINAPLHQRIAEQAGKPEQLYSSLIIWNVKETTGYSQSIKGKKQWLMHK</sequence>
<accession>A0A2A5T368</accession>
<comment type="caution">
    <text evidence="1">The sequence shown here is derived from an EMBL/GenBank/DDBJ whole genome shotgun (WGS) entry which is preliminary data.</text>
</comment>
<keyword evidence="2" id="KW-1185">Reference proteome</keyword>
<reference evidence="2" key="1">
    <citation type="submission" date="2017-04" db="EMBL/GenBank/DDBJ databases">
        <title>Genome evolution of the luminous symbionts of deep sea anglerfish.</title>
        <authorList>
            <person name="Hendry T.A."/>
        </authorList>
    </citation>
    <scope>NUCLEOTIDE SEQUENCE [LARGE SCALE GENOMIC DNA]</scope>
</reference>
<dbReference type="AlphaFoldDB" id="A0A2A5T368"/>
<dbReference type="EMBL" id="NBYY01000016">
    <property type="protein sequence ID" value="PCS22570.1"/>
    <property type="molecule type" value="Genomic_DNA"/>
</dbReference>
<name>A0A2A5T368_9GAMM</name>
<gene>
    <name evidence="1" type="ORF">BTN49_1791</name>
</gene>
<proteinExistence type="predicted"/>